<keyword evidence="1" id="KW-0472">Membrane</keyword>
<dbReference type="AlphaFoldDB" id="A0AAW0GH69"/>
<keyword evidence="3" id="KW-1185">Reference proteome</keyword>
<accession>A0AAW0GH69</accession>
<organism evidence="2 3">
    <name type="scientific">Cerrena zonata</name>
    <dbReference type="NCBI Taxonomy" id="2478898"/>
    <lineage>
        <taxon>Eukaryota</taxon>
        <taxon>Fungi</taxon>
        <taxon>Dikarya</taxon>
        <taxon>Basidiomycota</taxon>
        <taxon>Agaricomycotina</taxon>
        <taxon>Agaricomycetes</taxon>
        <taxon>Polyporales</taxon>
        <taxon>Cerrenaceae</taxon>
        <taxon>Cerrena</taxon>
    </lineage>
</organism>
<sequence length="205" mass="23574">MRTSSHRHSRHARPGTNRIQGLQMSALPYTYLGFMRQGEQVLLYRLDDCWILHRIEYWIWGGGLFVYLFGVTTHSRRRRIWRAAAVFVAFHTLLQITTFGLITDVYRQSKYPTFEYARPGAAWVLNTVSWVFGVLTTIGVVITGISANKVINGRLEIVLIGLSLDKQIQYCDPNTTLVWFTTHVMNDLHDLSHLLLLFACTISTI</sequence>
<feature type="transmembrane region" description="Helical" evidence="1">
    <location>
        <begin position="122"/>
        <end position="145"/>
    </location>
</feature>
<dbReference type="Proteomes" id="UP001385951">
    <property type="component" value="Unassembled WGS sequence"/>
</dbReference>
<name>A0AAW0GH69_9APHY</name>
<gene>
    <name evidence="2" type="ORF">QCA50_004227</name>
</gene>
<protein>
    <recommendedName>
        <fullName evidence="4">Cytochrome b561 domain-containing protein</fullName>
    </recommendedName>
</protein>
<proteinExistence type="predicted"/>
<comment type="caution">
    <text evidence="2">The sequence shown here is derived from an EMBL/GenBank/DDBJ whole genome shotgun (WGS) entry which is preliminary data.</text>
</comment>
<evidence type="ECO:0008006" key="4">
    <source>
        <dbReference type="Google" id="ProtNLM"/>
    </source>
</evidence>
<keyword evidence="1" id="KW-0812">Transmembrane</keyword>
<evidence type="ECO:0000256" key="1">
    <source>
        <dbReference type="SAM" id="Phobius"/>
    </source>
</evidence>
<evidence type="ECO:0000313" key="3">
    <source>
        <dbReference type="Proteomes" id="UP001385951"/>
    </source>
</evidence>
<feature type="transmembrane region" description="Helical" evidence="1">
    <location>
        <begin position="80"/>
        <end position="102"/>
    </location>
</feature>
<keyword evidence="1" id="KW-1133">Transmembrane helix</keyword>
<evidence type="ECO:0000313" key="2">
    <source>
        <dbReference type="EMBL" id="KAK7692595.1"/>
    </source>
</evidence>
<reference evidence="2 3" key="1">
    <citation type="submission" date="2022-09" db="EMBL/GenBank/DDBJ databases">
        <authorList>
            <person name="Palmer J.M."/>
        </authorList>
    </citation>
    <scope>NUCLEOTIDE SEQUENCE [LARGE SCALE GENOMIC DNA]</scope>
    <source>
        <strain evidence="2 3">DSM 7382</strain>
    </source>
</reference>
<dbReference type="EMBL" id="JASBNA010000004">
    <property type="protein sequence ID" value="KAK7692595.1"/>
    <property type="molecule type" value="Genomic_DNA"/>
</dbReference>